<feature type="domain" description="SET" evidence="1">
    <location>
        <begin position="61"/>
        <end position="230"/>
    </location>
</feature>
<dbReference type="OrthoDB" id="1028014at2759"/>
<evidence type="ECO:0000313" key="3">
    <source>
        <dbReference type="Proteomes" id="UP000094444"/>
    </source>
</evidence>
<dbReference type="Pfam" id="PF00856">
    <property type="entry name" value="SET"/>
    <property type="match status" value="1"/>
</dbReference>
<dbReference type="InterPro" id="IPR046341">
    <property type="entry name" value="SET_dom_sf"/>
</dbReference>
<evidence type="ECO:0000259" key="1">
    <source>
        <dbReference type="PROSITE" id="PS50280"/>
    </source>
</evidence>
<dbReference type="Proteomes" id="UP000094444">
    <property type="component" value="Unassembled WGS sequence"/>
</dbReference>
<protein>
    <submittedName>
        <fullName evidence="2">Mcg1p</fullName>
    </submittedName>
</protein>
<dbReference type="InterPro" id="IPR001214">
    <property type="entry name" value="SET_dom"/>
</dbReference>
<comment type="caution">
    <text evidence="2">The sequence shown here is derived from an EMBL/GenBank/DDBJ whole genome shotgun (WGS) entry which is preliminary data.</text>
</comment>
<dbReference type="AlphaFoldDB" id="A0A2P5HPQ6"/>
<organism evidence="2 3">
    <name type="scientific">Diaporthe helianthi</name>
    <dbReference type="NCBI Taxonomy" id="158607"/>
    <lineage>
        <taxon>Eukaryota</taxon>
        <taxon>Fungi</taxon>
        <taxon>Dikarya</taxon>
        <taxon>Ascomycota</taxon>
        <taxon>Pezizomycotina</taxon>
        <taxon>Sordariomycetes</taxon>
        <taxon>Sordariomycetidae</taxon>
        <taxon>Diaporthales</taxon>
        <taxon>Diaporthaceae</taxon>
        <taxon>Diaporthe</taxon>
    </lineage>
</organism>
<reference evidence="2" key="1">
    <citation type="submission" date="2017-09" db="EMBL/GenBank/DDBJ databases">
        <title>Polyketide synthases of a Diaporthe helianthi virulent isolate.</title>
        <authorList>
            <person name="Baroncelli R."/>
        </authorList>
    </citation>
    <scope>NUCLEOTIDE SEQUENCE [LARGE SCALE GENOMIC DNA]</scope>
    <source>
        <strain evidence="2">7/96</strain>
    </source>
</reference>
<dbReference type="InterPro" id="IPR053185">
    <property type="entry name" value="SET_domain_protein"/>
</dbReference>
<gene>
    <name evidence="2" type="ORF">DHEL01_v209365</name>
</gene>
<evidence type="ECO:0000313" key="2">
    <source>
        <dbReference type="EMBL" id="POS72242.1"/>
    </source>
</evidence>
<dbReference type="SMART" id="SM00317">
    <property type="entry name" value="SET"/>
    <property type="match status" value="1"/>
</dbReference>
<dbReference type="SUPFAM" id="SSF82199">
    <property type="entry name" value="SET domain"/>
    <property type="match status" value="1"/>
</dbReference>
<dbReference type="PROSITE" id="PS50280">
    <property type="entry name" value="SET"/>
    <property type="match status" value="1"/>
</dbReference>
<dbReference type="PANTHER" id="PTHR47332:SF4">
    <property type="entry name" value="SET DOMAIN-CONTAINING PROTEIN 5"/>
    <property type="match status" value="1"/>
</dbReference>
<dbReference type="Gene3D" id="2.170.270.10">
    <property type="entry name" value="SET domain"/>
    <property type="match status" value="1"/>
</dbReference>
<name>A0A2P5HPQ6_DIAHE</name>
<dbReference type="PANTHER" id="PTHR47332">
    <property type="entry name" value="SET DOMAIN-CONTAINING PROTEIN 5"/>
    <property type="match status" value="1"/>
</dbReference>
<accession>A0A2P5HPQ6</accession>
<dbReference type="InParanoid" id="A0A2P5HPQ6"/>
<sequence length="386" mass="43191">MDHTEQQCLAQIKQLLDSIEEDNLPQCDSSSIGCSQQASLPMPPNTGNPAGFNCPEDTETCPVTLKSLPGRGIGVVATRFIPAGSLILQDDATLTIPKPRPTTQAFLLTLVTQYLSCSAEVQKQILALHAHSSPGGADYVHGLLTTEDDALQLAEHQVKFIIRLHSTFTTNMFDETAPGASSLFLQASRFNHSCVPNCDYGHMSDETRTTMTIRASQDIKAGEELCLTYVTYYDDRAQRMADLKQNWGFDCNCPACDYEDPEVDTEAHEETLAEYRLLRRDPFFRTLYSYCPKILWSSELDEALARSIRRSQIAEIMGDTYCAIVNHIVSSSACKEKWLWTSDPEDYKSHIRFLQQGQLLAERMPASKQGEAIKARMEQALSEVWN</sequence>
<keyword evidence="3" id="KW-1185">Reference proteome</keyword>
<proteinExistence type="predicted"/>
<dbReference type="STRING" id="158607.A0A2P5HPQ6"/>
<dbReference type="EMBL" id="MAVT02001049">
    <property type="protein sequence ID" value="POS72242.1"/>
    <property type="molecule type" value="Genomic_DNA"/>
</dbReference>
<dbReference type="CDD" id="cd20071">
    <property type="entry name" value="SET_SMYD"/>
    <property type="match status" value="1"/>
</dbReference>